<name>A0A8E2EMG8_9PEZI</name>
<keyword evidence="3" id="KW-0808">Transferase</keyword>
<comment type="similarity">
    <text evidence="1">Belongs to the glycosyltransferase 34 family.</text>
</comment>
<dbReference type="PANTHER" id="PTHR31306">
    <property type="entry name" value="ALPHA-1,6-MANNOSYLTRANSFERASE MNN11-RELATED"/>
    <property type="match status" value="1"/>
</dbReference>
<organism evidence="4 5">
    <name type="scientific">Glonium stellatum</name>
    <dbReference type="NCBI Taxonomy" id="574774"/>
    <lineage>
        <taxon>Eukaryota</taxon>
        <taxon>Fungi</taxon>
        <taxon>Dikarya</taxon>
        <taxon>Ascomycota</taxon>
        <taxon>Pezizomycotina</taxon>
        <taxon>Dothideomycetes</taxon>
        <taxon>Pleosporomycetidae</taxon>
        <taxon>Gloniales</taxon>
        <taxon>Gloniaceae</taxon>
        <taxon>Glonium</taxon>
    </lineage>
</organism>
<evidence type="ECO:0000256" key="1">
    <source>
        <dbReference type="ARBA" id="ARBA00005664"/>
    </source>
</evidence>
<dbReference type="InterPro" id="IPR029044">
    <property type="entry name" value="Nucleotide-diphossugar_trans"/>
</dbReference>
<dbReference type="Gene3D" id="3.90.550.10">
    <property type="entry name" value="Spore Coat Polysaccharide Biosynthesis Protein SpsA, Chain A"/>
    <property type="match status" value="1"/>
</dbReference>
<sequence length="304" mass="35189">TLDQALQFIYNPTKFSITQSSYTDNGIEYKLPSNPRFQKSLGKEICILDVDTRPFTNQNQIMCDGPFLWSSLERYSAGIMNHFTYAKIHGYDYKFVQAANFTDRSPTWIKPSAIADVLKDYKFAIFPDADAAVNHMQIPMEWLLNYWDIDEKTSLAMALDPDGPGRVNNDTNGRVYANTGFIIARQSARTQDILRAWNECPSDTRYPGCSTWKKPRFHEQSAFGSYVRYDYEENIKELPCTEANGEPDFKTCPGVFISHFWWRTDNVKRYYENHVLQSLTEQVQNAFVSRKEEIVKVQPKNEIG</sequence>
<evidence type="ECO:0000256" key="2">
    <source>
        <dbReference type="ARBA" id="ARBA00022676"/>
    </source>
</evidence>
<dbReference type="OrthoDB" id="3763672at2759"/>
<keyword evidence="5" id="KW-1185">Reference proteome</keyword>
<dbReference type="GO" id="GO:0006487">
    <property type="term" value="P:protein N-linked glycosylation"/>
    <property type="evidence" value="ECO:0007669"/>
    <property type="project" value="TreeGrafter"/>
</dbReference>
<evidence type="ECO:0008006" key="6">
    <source>
        <dbReference type="Google" id="ProtNLM"/>
    </source>
</evidence>
<proteinExistence type="inferred from homology"/>
<accession>A0A8E2EMG8</accession>
<dbReference type="EMBL" id="KV751142">
    <property type="protein sequence ID" value="OCL01374.1"/>
    <property type="molecule type" value="Genomic_DNA"/>
</dbReference>
<dbReference type="GO" id="GO:0000139">
    <property type="term" value="C:Golgi membrane"/>
    <property type="evidence" value="ECO:0007669"/>
    <property type="project" value="TreeGrafter"/>
</dbReference>
<evidence type="ECO:0000313" key="5">
    <source>
        <dbReference type="Proteomes" id="UP000250140"/>
    </source>
</evidence>
<protein>
    <recommendedName>
        <fullName evidence="6">Nucleotide-diphospho-sugar transferase domain-containing protein</fullName>
    </recommendedName>
</protein>
<dbReference type="Proteomes" id="UP000250140">
    <property type="component" value="Unassembled WGS sequence"/>
</dbReference>
<keyword evidence="2" id="KW-0328">Glycosyltransferase</keyword>
<dbReference type="GO" id="GO:0016757">
    <property type="term" value="F:glycosyltransferase activity"/>
    <property type="evidence" value="ECO:0007669"/>
    <property type="project" value="UniProtKB-KW"/>
</dbReference>
<evidence type="ECO:0000313" key="4">
    <source>
        <dbReference type="EMBL" id="OCL01374.1"/>
    </source>
</evidence>
<feature type="non-terminal residue" evidence="4">
    <location>
        <position position="1"/>
    </location>
</feature>
<reference evidence="4 5" key="1">
    <citation type="journal article" date="2016" name="Nat. Commun.">
        <title>Ectomycorrhizal ecology is imprinted in the genome of the dominant symbiotic fungus Cenococcum geophilum.</title>
        <authorList>
            <consortium name="DOE Joint Genome Institute"/>
            <person name="Peter M."/>
            <person name="Kohler A."/>
            <person name="Ohm R.A."/>
            <person name="Kuo A."/>
            <person name="Krutzmann J."/>
            <person name="Morin E."/>
            <person name="Arend M."/>
            <person name="Barry K.W."/>
            <person name="Binder M."/>
            <person name="Choi C."/>
            <person name="Clum A."/>
            <person name="Copeland A."/>
            <person name="Grisel N."/>
            <person name="Haridas S."/>
            <person name="Kipfer T."/>
            <person name="LaButti K."/>
            <person name="Lindquist E."/>
            <person name="Lipzen A."/>
            <person name="Maire R."/>
            <person name="Meier B."/>
            <person name="Mihaltcheva S."/>
            <person name="Molinier V."/>
            <person name="Murat C."/>
            <person name="Poggeler S."/>
            <person name="Quandt C.A."/>
            <person name="Sperisen C."/>
            <person name="Tritt A."/>
            <person name="Tisserant E."/>
            <person name="Crous P.W."/>
            <person name="Henrissat B."/>
            <person name="Nehls U."/>
            <person name="Egli S."/>
            <person name="Spatafora J.W."/>
            <person name="Grigoriev I.V."/>
            <person name="Martin F.M."/>
        </authorList>
    </citation>
    <scope>NUCLEOTIDE SEQUENCE [LARGE SCALE GENOMIC DNA]</scope>
    <source>
        <strain evidence="4 5">CBS 207.34</strain>
    </source>
</reference>
<dbReference type="AlphaFoldDB" id="A0A8E2EMG8"/>
<dbReference type="InterPro" id="IPR008630">
    <property type="entry name" value="Glyco_trans_34"/>
</dbReference>
<dbReference type="PANTHER" id="PTHR31306:SF3">
    <property type="entry name" value="NUCLEOTIDE-DIPHOSPHO-SUGAR TRANSFERASE DOMAIN-CONTAINING PROTEIN"/>
    <property type="match status" value="1"/>
</dbReference>
<evidence type="ECO:0000256" key="3">
    <source>
        <dbReference type="ARBA" id="ARBA00022679"/>
    </source>
</evidence>
<gene>
    <name evidence="4" type="ORF">AOQ84DRAFT_306820</name>
</gene>